<organism evidence="1 2">
    <name type="scientific">Oryza sativa subsp. japonica</name>
    <name type="common">Rice</name>
    <dbReference type="NCBI Taxonomy" id="39947"/>
    <lineage>
        <taxon>Eukaryota</taxon>
        <taxon>Viridiplantae</taxon>
        <taxon>Streptophyta</taxon>
        <taxon>Embryophyta</taxon>
        <taxon>Tracheophyta</taxon>
        <taxon>Spermatophyta</taxon>
        <taxon>Magnoliopsida</taxon>
        <taxon>Liliopsida</taxon>
        <taxon>Poales</taxon>
        <taxon>Poaceae</taxon>
        <taxon>BOP clade</taxon>
        <taxon>Oryzoideae</taxon>
        <taxon>Oryzeae</taxon>
        <taxon>Oryzinae</taxon>
        <taxon>Oryza</taxon>
        <taxon>Oryza sativa</taxon>
    </lineage>
</organism>
<dbReference type="AlphaFoldDB" id="A0A0P0XLR7"/>
<reference evidence="2" key="1">
    <citation type="journal article" date="2005" name="Nature">
        <title>The map-based sequence of the rice genome.</title>
        <authorList>
            <consortium name="International rice genome sequencing project (IRGSP)"/>
            <person name="Matsumoto T."/>
            <person name="Wu J."/>
            <person name="Kanamori H."/>
            <person name="Katayose Y."/>
            <person name="Fujisawa M."/>
            <person name="Namiki N."/>
            <person name="Mizuno H."/>
            <person name="Yamamoto K."/>
            <person name="Antonio B.A."/>
            <person name="Baba T."/>
            <person name="Sakata K."/>
            <person name="Nagamura Y."/>
            <person name="Aoki H."/>
            <person name="Arikawa K."/>
            <person name="Arita K."/>
            <person name="Bito T."/>
            <person name="Chiden Y."/>
            <person name="Fujitsuka N."/>
            <person name="Fukunaka R."/>
            <person name="Hamada M."/>
            <person name="Harada C."/>
            <person name="Hayashi A."/>
            <person name="Hijishita S."/>
            <person name="Honda M."/>
            <person name="Hosokawa S."/>
            <person name="Ichikawa Y."/>
            <person name="Idonuma A."/>
            <person name="Iijima M."/>
            <person name="Ikeda M."/>
            <person name="Ikeno M."/>
            <person name="Ito K."/>
            <person name="Ito S."/>
            <person name="Ito T."/>
            <person name="Ito Y."/>
            <person name="Ito Y."/>
            <person name="Iwabuchi A."/>
            <person name="Kamiya K."/>
            <person name="Karasawa W."/>
            <person name="Kurita K."/>
            <person name="Katagiri S."/>
            <person name="Kikuta A."/>
            <person name="Kobayashi H."/>
            <person name="Kobayashi N."/>
            <person name="Machita K."/>
            <person name="Maehara T."/>
            <person name="Masukawa M."/>
            <person name="Mizubayashi T."/>
            <person name="Mukai Y."/>
            <person name="Nagasaki H."/>
            <person name="Nagata Y."/>
            <person name="Naito S."/>
            <person name="Nakashima M."/>
            <person name="Nakama Y."/>
            <person name="Nakamichi Y."/>
            <person name="Nakamura M."/>
            <person name="Meguro A."/>
            <person name="Negishi M."/>
            <person name="Ohta I."/>
            <person name="Ohta T."/>
            <person name="Okamoto M."/>
            <person name="Ono N."/>
            <person name="Saji S."/>
            <person name="Sakaguchi M."/>
            <person name="Sakai K."/>
            <person name="Shibata M."/>
            <person name="Shimokawa T."/>
            <person name="Song J."/>
            <person name="Takazaki Y."/>
            <person name="Terasawa K."/>
            <person name="Tsugane M."/>
            <person name="Tsuji K."/>
            <person name="Ueda S."/>
            <person name="Waki K."/>
            <person name="Yamagata H."/>
            <person name="Yamamoto M."/>
            <person name="Yamamoto S."/>
            <person name="Yamane H."/>
            <person name="Yoshiki S."/>
            <person name="Yoshihara R."/>
            <person name="Yukawa K."/>
            <person name="Zhong H."/>
            <person name="Yano M."/>
            <person name="Yuan Q."/>
            <person name="Ouyang S."/>
            <person name="Liu J."/>
            <person name="Jones K.M."/>
            <person name="Gansberger K."/>
            <person name="Moffat K."/>
            <person name="Hill J."/>
            <person name="Bera J."/>
            <person name="Fadrosh D."/>
            <person name="Jin S."/>
            <person name="Johri S."/>
            <person name="Kim M."/>
            <person name="Overton L."/>
            <person name="Reardon M."/>
            <person name="Tsitrin T."/>
            <person name="Vuong H."/>
            <person name="Weaver B."/>
            <person name="Ciecko A."/>
            <person name="Tallon L."/>
            <person name="Jackson J."/>
            <person name="Pai G."/>
            <person name="Aken S.V."/>
            <person name="Utterback T."/>
            <person name="Reidmuller S."/>
            <person name="Feldblyum T."/>
            <person name="Hsiao J."/>
            <person name="Zismann V."/>
            <person name="Iobst S."/>
            <person name="de Vazeille A.R."/>
            <person name="Buell C.R."/>
            <person name="Ying K."/>
            <person name="Li Y."/>
            <person name="Lu T."/>
            <person name="Huang Y."/>
            <person name="Zhao Q."/>
            <person name="Feng Q."/>
            <person name="Zhang L."/>
            <person name="Zhu J."/>
            <person name="Weng Q."/>
            <person name="Mu J."/>
            <person name="Lu Y."/>
            <person name="Fan D."/>
            <person name="Liu Y."/>
            <person name="Guan J."/>
            <person name="Zhang Y."/>
            <person name="Yu S."/>
            <person name="Liu X."/>
            <person name="Zhang Y."/>
            <person name="Hong G."/>
            <person name="Han B."/>
            <person name="Choisne N."/>
            <person name="Demange N."/>
            <person name="Orjeda G."/>
            <person name="Samain S."/>
            <person name="Cattolico L."/>
            <person name="Pelletier E."/>
            <person name="Couloux A."/>
            <person name="Segurens B."/>
            <person name="Wincker P."/>
            <person name="D'Hont A."/>
            <person name="Scarpelli C."/>
            <person name="Weissenbach J."/>
            <person name="Salanoubat M."/>
            <person name="Quetier F."/>
            <person name="Yu Y."/>
            <person name="Kim H.R."/>
            <person name="Rambo T."/>
            <person name="Currie J."/>
            <person name="Collura K."/>
            <person name="Luo M."/>
            <person name="Yang T."/>
            <person name="Ammiraju J.S.S."/>
            <person name="Engler F."/>
            <person name="Soderlund C."/>
            <person name="Wing R.A."/>
            <person name="Palmer L.E."/>
            <person name="de la Bastide M."/>
            <person name="Spiegel L."/>
            <person name="Nascimento L."/>
            <person name="Zutavern T."/>
            <person name="O'Shaughnessy A."/>
            <person name="Dike S."/>
            <person name="Dedhia N."/>
            <person name="Preston R."/>
            <person name="Balija V."/>
            <person name="McCombie W.R."/>
            <person name="Chow T."/>
            <person name="Chen H."/>
            <person name="Chung M."/>
            <person name="Chen C."/>
            <person name="Shaw J."/>
            <person name="Wu H."/>
            <person name="Hsiao K."/>
            <person name="Chao Y."/>
            <person name="Chu M."/>
            <person name="Cheng C."/>
            <person name="Hour A."/>
            <person name="Lee P."/>
            <person name="Lin S."/>
            <person name="Lin Y."/>
            <person name="Liou J."/>
            <person name="Liu S."/>
            <person name="Hsing Y."/>
            <person name="Raghuvanshi S."/>
            <person name="Mohanty A."/>
            <person name="Bharti A.K."/>
            <person name="Gaur A."/>
            <person name="Gupta V."/>
            <person name="Kumar D."/>
            <person name="Ravi V."/>
            <person name="Vij S."/>
            <person name="Kapur A."/>
            <person name="Khurana P."/>
            <person name="Khurana P."/>
            <person name="Khurana J.P."/>
            <person name="Tyagi A.K."/>
            <person name="Gaikwad K."/>
            <person name="Singh A."/>
            <person name="Dalal V."/>
            <person name="Srivastava S."/>
            <person name="Dixit A."/>
            <person name="Pal A.K."/>
            <person name="Ghazi I.A."/>
            <person name="Yadav M."/>
            <person name="Pandit A."/>
            <person name="Bhargava A."/>
            <person name="Sureshbabu K."/>
            <person name="Batra K."/>
            <person name="Sharma T.R."/>
            <person name="Mohapatra T."/>
            <person name="Singh N.K."/>
            <person name="Messing J."/>
            <person name="Nelson A.B."/>
            <person name="Fuks G."/>
            <person name="Kavchok S."/>
            <person name="Keizer G."/>
            <person name="Linton E."/>
            <person name="Llaca V."/>
            <person name="Song R."/>
            <person name="Tanyolac B."/>
            <person name="Young S."/>
            <person name="Ho-Il K."/>
            <person name="Hahn J.H."/>
            <person name="Sangsakoo G."/>
            <person name="Vanavichit A."/>
            <person name="de Mattos Luiz.A.T."/>
            <person name="Zimmer P.D."/>
            <person name="Malone G."/>
            <person name="Dellagostin O."/>
            <person name="de Oliveira A.C."/>
            <person name="Bevan M."/>
            <person name="Bancroft I."/>
            <person name="Minx P."/>
            <person name="Cordum H."/>
            <person name="Wilson R."/>
            <person name="Cheng Z."/>
            <person name="Jin W."/>
            <person name="Jiang J."/>
            <person name="Leong S.A."/>
            <person name="Iwama H."/>
            <person name="Gojobori T."/>
            <person name="Itoh T."/>
            <person name="Niimura Y."/>
            <person name="Fujii Y."/>
            <person name="Habara T."/>
            <person name="Sakai H."/>
            <person name="Sato Y."/>
            <person name="Wilson G."/>
            <person name="Kumar K."/>
            <person name="McCouch S."/>
            <person name="Juretic N."/>
            <person name="Hoen D."/>
            <person name="Wright S."/>
            <person name="Bruskiewich R."/>
            <person name="Bureau T."/>
            <person name="Miyao A."/>
            <person name="Hirochika H."/>
            <person name="Nishikawa T."/>
            <person name="Kadowaki K."/>
            <person name="Sugiura M."/>
            <person name="Burr B."/>
            <person name="Sasaki T."/>
        </authorList>
    </citation>
    <scope>NUCLEOTIDE SEQUENCE [LARGE SCALE GENOMIC DNA]</scope>
    <source>
        <strain evidence="2">cv. Nipponbare</strain>
    </source>
</reference>
<dbReference type="PaxDb" id="39947-A0A0P0XLR7"/>
<gene>
    <name evidence="1" type="ordered locus">Os09g0421166</name>
    <name evidence="1" type="ORF">OSNPB_090421166</name>
</gene>
<dbReference type="STRING" id="39947.A0A0P0XLR7"/>
<sequence>MLGPDPAHLWRVPRVSLAREAGVAAAADGGGEGSKGDGWIWPLQVQIWVCPSRGWARPDPSWRRRRRVGGLCGADELRSSVELRRSGRETFEESERLLKKERNIDTGVNENLIQAKATIDELSSRISIVEAKMKNDASAYNKENTKLRMQIRWMQPELDAHRGRLKEAINEMKLMDTKYLEASTKLKKDLSFYCREVLRLKEQLKESQVKAS</sequence>
<protein>
    <submittedName>
        <fullName evidence="1">Os09g0421166 protein</fullName>
    </submittedName>
</protein>
<name>A0A0P0XLR7_ORYSJ</name>
<dbReference type="eggNOG" id="KOG0242">
    <property type="taxonomic scope" value="Eukaryota"/>
</dbReference>
<dbReference type="SMR" id="A0A0P0XLR7"/>
<reference evidence="1 2" key="2">
    <citation type="journal article" date="2013" name="Plant Cell Physiol.">
        <title>Rice Annotation Project Database (RAP-DB): an integrative and interactive database for rice genomics.</title>
        <authorList>
            <person name="Sakai H."/>
            <person name="Lee S.S."/>
            <person name="Tanaka T."/>
            <person name="Numa H."/>
            <person name="Kim J."/>
            <person name="Kawahara Y."/>
            <person name="Wakimoto H."/>
            <person name="Yang C.C."/>
            <person name="Iwamoto M."/>
            <person name="Abe T."/>
            <person name="Yamada Y."/>
            <person name="Muto A."/>
            <person name="Inokuchi H."/>
            <person name="Ikemura T."/>
            <person name="Matsumoto T."/>
            <person name="Sasaki T."/>
            <person name="Itoh T."/>
        </authorList>
    </citation>
    <scope>NUCLEOTIDE SEQUENCE [LARGE SCALE GENOMIC DNA]</scope>
    <source>
        <strain evidence="2">cv. Nipponbare</strain>
    </source>
</reference>
<reference evidence="1 2" key="3">
    <citation type="journal article" date="2013" name="Rice">
        <title>Improvement of the Oryza sativa Nipponbare reference genome using next generation sequence and optical map data.</title>
        <authorList>
            <person name="Kawahara Y."/>
            <person name="de la Bastide M."/>
            <person name="Hamilton J.P."/>
            <person name="Kanamori H."/>
            <person name="McCombie W.R."/>
            <person name="Ouyang S."/>
            <person name="Schwartz D.C."/>
            <person name="Tanaka T."/>
            <person name="Wu J."/>
            <person name="Zhou S."/>
            <person name="Childs K.L."/>
            <person name="Davidson R.M."/>
            <person name="Lin H."/>
            <person name="Quesada-Ocampo L."/>
            <person name="Vaillancourt B."/>
            <person name="Sakai H."/>
            <person name="Lee S.S."/>
            <person name="Kim J."/>
            <person name="Numa H."/>
            <person name="Itoh T."/>
            <person name="Buell C.R."/>
            <person name="Matsumoto T."/>
        </authorList>
    </citation>
    <scope>NUCLEOTIDE SEQUENCE [LARGE SCALE GENOMIC DNA]</scope>
    <source>
        <strain evidence="2">cv. Nipponbare</strain>
    </source>
</reference>
<keyword evidence="2" id="KW-1185">Reference proteome</keyword>
<dbReference type="Proteomes" id="UP000059680">
    <property type="component" value="Chromosome 9"/>
</dbReference>
<proteinExistence type="predicted"/>
<evidence type="ECO:0000313" key="1">
    <source>
        <dbReference type="EMBL" id="BAT08127.1"/>
    </source>
</evidence>
<dbReference type="EMBL" id="AP014965">
    <property type="protein sequence ID" value="BAT08127.1"/>
    <property type="molecule type" value="Genomic_DNA"/>
</dbReference>
<dbReference type="InParanoid" id="A0A0P0XLR7"/>
<evidence type="ECO:0000313" key="2">
    <source>
        <dbReference type="Proteomes" id="UP000059680"/>
    </source>
</evidence>
<accession>A0A0P0XLR7</accession>
<dbReference type="Gramene" id="Os09t0421166-00">
    <property type="protein sequence ID" value="Os09t0421166-00"/>
    <property type="gene ID" value="Os09g0421166"/>
</dbReference>